<dbReference type="InterPro" id="IPR036051">
    <property type="entry name" value="KRAB_dom_sf"/>
</dbReference>
<keyword evidence="3" id="KW-1185">Reference proteome</keyword>
<evidence type="ECO:0000313" key="3">
    <source>
        <dbReference type="Proteomes" id="UP000694545"/>
    </source>
</evidence>
<dbReference type="PROSITE" id="PS50805">
    <property type="entry name" value="KRAB"/>
    <property type="match status" value="1"/>
</dbReference>
<dbReference type="SMART" id="SM00349">
    <property type="entry name" value="KRAB"/>
    <property type="match status" value="1"/>
</dbReference>
<dbReference type="OMA" id="DIMEENW"/>
<proteinExistence type="predicted"/>
<dbReference type="Pfam" id="PF01352">
    <property type="entry name" value="KRAB"/>
    <property type="match status" value="1"/>
</dbReference>
<accession>A0A8D2KUV4</accession>
<dbReference type="SUPFAM" id="SSF109640">
    <property type="entry name" value="KRAB domain (Kruppel-associated box)"/>
    <property type="match status" value="1"/>
</dbReference>
<name>A0A8D2KUV4_VARKO</name>
<dbReference type="Ensembl" id="ENSVKKT00000009132.1">
    <property type="protein sequence ID" value="ENSVKKP00000008904.1"/>
    <property type="gene ID" value="ENSVKKG00000006321.1"/>
</dbReference>
<dbReference type="Gene3D" id="6.10.140.140">
    <property type="match status" value="1"/>
</dbReference>
<evidence type="ECO:0000259" key="1">
    <source>
        <dbReference type="PROSITE" id="PS50805"/>
    </source>
</evidence>
<feature type="domain" description="KRAB" evidence="1">
    <location>
        <begin position="5"/>
        <end position="79"/>
    </location>
</feature>
<dbReference type="GO" id="GO:0006355">
    <property type="term" value="P:regulation of DNA-templated transcription"/>
    <property type="evidence" value="ECO:0007669"/>
    <property type="project" value="InterPro"/>
</dbReference>
<reference evidence="2" key="2">
    <citation type="submission" date="2025-09" db="UniProtKB">
        <authorList>
            <consortium name="Ensembl"/>
        </authorList>
    </citation>
    <scope>IDENTIFICATION</scope>
</reference>
<dbReference type="CDD" id="cd07765">
    <property type="entry name" value="KRAB_A-box"/>
    <property type="match status" value="1"/>
</dbReference>
<dbReference type="InterPro" id="IPR001909">
    <property type="entry name" value="KRAB"/>
</dbReference>
<reference evidence="2" key="1">
    <citation type="submission" date="2025-08" db="UniProtKB">
        <authorList>
            <consortium name="Ensembl"/>
        </authorList>
    </citation>
    <scope>IDENTIFICATION</scope>
</reference>
<protein>
    <recommendedName>
        <fullName evidence="1">KRAB domain-containing protein</fullName>
    </recommendedName>
</protein>
<dbReference type="Proteomes" id="UP000694545">
    <property type="component" value="Unplaced"/>
</dbReference>
<organism evidence="2 3">
    <name type="scientific">Varanus komodoensis</name>
    <name type="common">Komodo dragon</name>
    <dbReference type="NCBI Taxonomy" id="61221"/>
    <lineage>
        <taxon>Eukaryota</taxon>
        <taxon>Metazoa</taxon>
        <taxon>Chordata</taxon>
        <taxon>Craniata</taxon>
        <taxon>Vertebrata</taxon>
        <taxon>Euteleostomi</taxon>
        <taxon>Lepidosauria</taxon>
        <taxon>Squamata</taxon>
        <taxon>Bifurcata</taxon>
        <taxon>Unidentata</taxon>
        <taxon>Episquamata</taxon>
        <taxon>Toxicofera</taxon>
        <taxon>Anguimorpha</taxon>
        <taxon>Paleoanguimorpha</taxon>
        <taxon>Varanoidea</taxon>
        <taxon>Varanidae</taxon>
        <taxon>Varanus</taxon>
    </lineage>
</organism>
<evidence type="ECO:0000313" key="2">
    <source>
        <dbReference type="Ensembl" id="ENSVKKP00000008904.1"/>
    </source>
</evidence>
<dbReference type="AlphaFoldDB" id="A0A8D2KUV4"/>
<sequence length="79" mass="8952">MESGPWNGNVSVHFSEEEWALQDPGQRALHKDIMEENWRNLASQGKTASLIGRMDHFEIPRKASCSAPVRPPLECCVQF</sequence>